<keyword evidence="19" id="KW-0206">Cytoskeleton</keyword>
<keyword evidence="10" id="KW-0995">Kinetochore</keyword>
<keyword evidence="7" id="KW-0963">Cytoplasm</keyword>
<evidence type="ECO:0000256" key="23">
    <source>
        <dbReference type="ARBA" id="ARBA00068815"/>
    </source>
</evidence>
<evidence type="ECO:0000313" key="28">
    <source>
        <dbReference type="Proteomes" id="UP000694558"/>
    </source>
</evidence>
<keyword evidence="18" id="KW-0234">DNA repair</keyword>
<dbReference type="GO" id="GO:0071339">
    <property type="term" value="C:MLL1 complex"/>
    <property type="evidence" value="ECO:0007669"/>
    <property type="project" value="InterPro"/>
</dbReference>
<evidence type="ECO:0000256" key="22">
    <source>
        <dbReference type="ARBA" id="ARBA00023328"/>
    </source>
</evidence>
<evidence type="ECO:0000256" key="9">
    <source>
        <dbReference type="ARBA" id="ARBA00022763"/>
    </source>
</evidence>
<evidence type="ECO:0000256" key="7">
    <source>
        <dbReference type="ARBA" id="ARBA00022490"/>
    </source>
</evidence>
<evidence type="ECO:0000256" key="10">
    <source>
        <dbReference type="ARBA" id="ARBA00022838"/>
    </source>
</evidence>
<evidence type="ECO:0000256" key="8">
    <source>
        <dbReference type="ARBA" id="ARBA00022553"/>
    </source>
</evidence>
<keyword evidence="12" id="KW-0156">Chromatin regulator</keyword>
<keyword evidence="6" id="KW-0158">Chromosome</keyword>
<dbReference type="GO" id="GO:0045944">
    <property type="term" value="P:positive regulation of transcription by RNA polymerase II"/>
    <property type="evidence" value="ECO:0007669"/>
    <property type="project" value="TreeGrafter"/>
</dbReference>
<evidence type="ECO:0000256" key="12">
    <source>
        <dbReference type="ARBA" id="ARBA00022853"/>
    </source>
</evidence>
<feature type="region of interest" description="Disordered" evidence="25">
    <location>
        <begin position="1"/>
        <end position="62"/>
    </location>
</feature>
<keyword evidence="21" id="KW-0539">Nucleus</keyword>
<evidence type="ECO:0000256" key="24">
    <source>
        <dbReference type="ARBA" id="ARBA00075730"/>
    </source>
</evidence>
<evidence type="ECO:0000256" key="5">
    <source>
        <dbReference type="ARBA" id="ARBA00004647"/>
    </source>
</evidence>
<dbReference type="GO" id="GO:0000776">
    <property type="term" value="C:kinetochore"/>
    <property type="evidence" value="ECO:0007669"/>
    <property type="project" value="UniProtKB-KW"/>
</dbReference>
<reference evidence="27" key="2">
    <citation type="submission" date="2025-08" db="UniProtKB">
        <authorList>
            <consortium name="Ensembl"/>
        </authorList>
    </citation>
    <scope>IDENTIFICATION</scope>
</reference>
<evidence type="ECO:0000256" key="4">
    <source>
        <dbReference type="ARBA" id="ARBA00004629"/>
    </source>
</evidence>
<dbReference type="GeneTree" id="ENSGT00390000005536"/>
<dbReference type="InterPro" id="IPR008984">
    <property type="entry name" value="SMAD_FHA_dom_sf"/>
</dbReference>
<keyword evidence="17" id="KW-0233">DNA recombination</keyword>
<feature type="domain" description="FHA" evidence="26">
    <location>
        <begin position="354"/>
        <end position="410"/>
    </location>
</feature>
<name>A0A8D3DW59_SCOMX</name>
<evidence type="ECO:0000256" key="21">
    <source>
        <dbReference type="ARBA" id="ARBA00023242"/>
    </source>
</evidence>
<keyword evidence="8" id="KW-0597">Phosphoprotein</keyword>
<evidence type="ECO:0000256" key="19">
    <source>
        <dbReference type="ARBA" id="ARBA00023212"/>
    </source>
</evidence>
<evidence type="ECO:0000256" key="25">
    <source>
        <dbReference type="SAM" id="MobiDB-lite"/>
    </source>
</evidence>
<evidence type="ECO:0000259" key="26">
    <source>
        <dbReference type="PROSITE" id="PS50006"/>
    </source>
</evidence>
<dbReference type="GO" id="GO:0002151">
    <property type="term" value="F:G-quadruplex RNA binding"/>
    <property type="evidence" value="ECO:0007669"/>
    <property type="project" value="InterPro"/>
</dbReference>
<evidence type="ECO:0000256" key="3">
    <source>
        <dbReference type="ARBA" id="ARBA00004607"/>
    </source>
</evidence>
<evidence type="ECO:0000256" key="6">
    <source>
        <dbReference type="ARBA" id="ARBA00022454"/>
    </source>
</evidence>
<dbReference type="PANTHER" id="PTHR13233">
    <property type="entry name" value="MICROSPHERULE PROTEIN 1"/>
    <property type="match status" value="1"/>
</dbReference>
<keyword evidence="13" id="KW-0007">Acetylation</keyword>
<dbReference type="PROSITE" id="PS50006">
    <property type="entry name" value="FHA_DOMAIN"/>
    <property type="match status" value="1"/>
</dbReference>
<evidence type="ECO:0000256" key="13">
    <source>
        <dbReference type="ARBA" id="ARBA00022990"/>
    </source>
</evidence>
<feature type="compositionally biased region" description="Basic residues" evidence="25">
    <location>
        <begin position="45"/>
        <end position="57"/>
    </location>
</feature>
<dbReference type="SUPFAM" id="SSF49879">
    <property type="entry name" value="SMAD/FHA domain"/>
    <property type="match status" value="1"/>
</dbReference>
<keyword evidence="11" id="KW-0832">Ubl conjugation</keyword>
<dbReference type="Pfam" id="PF13325">
    <property type="entry name" value="MCRS_N"/>
    <property type="match status" value="1"/>
</dbReference>
<dbReference type="SMART" id="SM00240">
    <property type="entry name" value="FHA"/>
    <property type="match status" value="1"/>
</dbReference>
<keyword evidence="20" id="KW-0458">Lysosome</keyword>
<dbReference type="FunFam" id="2.60.200.20:FF:000007">
    <property type="entry name" value="microspherule protein 1 isoform X1"/>
    <property type="match status" value="1"/>
</dbReference>
<proteinExistence type="predicted"/>
<dbReference type="Gene3D" id="2.60.200.20">
    <property type="match status" value="1"/>
</dbReference>
<dbReference type="InterPro" id="IPR000253">
    <property type="entry name" value="FHA_dom"/>
</dbReference>
<dbReference type="PANTHER" id="PTHR13233:SF0">
    <property type="entry name" value="MICROSPHERULE PROTEIN 1"/>
    <property type="match status" value="1"/>
</dbReference>
<dbReference type="GO" id="GO:0005764">
    <property type="term" value="C:lysosome"/>
    <property type="evidence" value="ECO:0007669"/>
    <property type="project" value="UniProtKB-SubCell"/>
</dbReference>
<protein>
    <recommendedName>
        <fullName evidence="23">Microspherule protein 1</fullName>
    </recommendedName>
    <alternativeName>
        <fullName evidence="24">58 kDa microspherule protein</fullName>
    </alternativeName>
</protein>
<evidence type="ECO:0000256" key="17">
    <source>
        <dbReference type="ARBA" id="ARBA00023172"/>
    </source>
</evidence>
<dbReference type="GO" id="GO:0005730">
    <property type="term" value="C:nucleolus"/>
    <property type="evidence" value="ECO:0007669"/>
    <property type="project" value="UniProtKB-SubCell"/>
</dbReference>
<dbReference type="GO" id="GO:0031011">
    <property type="term" value="C:Ino80 complex"/>
    <property type="evidence" value="ECO:0007669"/>
    <property type="project" value="InterPro"/>
</dbReference>
<accession>A0A8D3DW59</accession>
<dbReference type="GO" id="GO:0032204">
    <property type="term" value="P:regulation of telomere maintenance"/>
    <property type="evidence" value="ECO:0007669"/>
    <property type="project" value="UniProtKB-ARBA"/>
</dbReference>
<dbReference type="GO" id="GO:0006310">
    <property type="term" value="P:DNA recombination"/>
    <property type="evidence" value="ECO:0007669"/>
    <property type="project" value="UniProtKB-KW"/>
</dbReference>
<dbReference type="GO" id="GO:0006325">
    <property type="term" value="P:chromatin organization"/>
    <property type="evidence" value="ECO:0007669"/>
    <property type="project" value="UniProtKB-KW"/>
</dbReference>
<dbReference type="GO" id="GO:0006281">
    <property type="term" value="P:DNA repair"/>
    <property type="evidence" value="ECO:0007669"/>
    <property type="project" value="UniProtKB-KW"/>
</dbReference>
<dbReference type="InterPro" id="IPR037912">
    <property type="entry name" value="MCRS1"/>
</dbReference>
<evidence type="ECO:0000256" key="11">
    <source>
        <dbReference type="ARBA" id="ARBA00022843"/>
    </source>
</evidence>
<evidence type="ECO:0000256" key="16">
    <source>
        <dbReference type="ARBA" id="ARBA00023163"/>
    </source>
</evidence>
<evidence type="ECO:0000256" key="2">
    <source>
        <dbReference type="ARBA" id="ARBA00004604"/>
    </source>
</evidence>
<dbReference type="CDD" id="cd22687">
    <property type="entry name" value="FHA_MCRS1"/>
    <property type="match status" value="1"/>
</dbReference>
<dbReference type="InterPro" id="IPR025999">
    <property type="entry name" value="MCRS_N"/>
</dbReference>
<evidence type="ECO:0000256" key="14">
    <source>
        <dbReference type="ARBA" id="ARBA00023015"/>
    </source>
</evidence>
<keyword evidence="22" id="KW-0137">Centromere</keyword>
<keyword evidence="15" id="KW-0175">Coiled coil</keyword>
<dbReference type="GO" id="GO:0000922">
    <property type="term" value="C:spindle pole"/>
    <property type="evidence" value="ECO:0007669"/>
    <property type="project" value="UniProtKB-SubCell"/>
</dbReference>
<evidence type="ECO:0000313" key="27">
    <source>
        <dbReference type="Ensembl" id="ENSSMAP00000063768.1"/>
    </source>
</evidence>
<keyword evidence="9" id="KW-0227">DNA damage</keyword>
<dbReference type="Ensembl" id="ENSSMAT00000051577.1">
    <property type="protein sequence ID" value="ENSSMAP00000063768.1"/>
    <property type="gene ID" value="ENSSMAG00000004056.2"/>
</dbReference>
<evidence type="ECO:0000256" key="18">
    <source>
        <dbReference type="ARBA" id="ARBA00023204"/>
    </source>
</evidence>
<evidence type="ECO:0000256" key="20">
    <source>
        <dbReference type="ARBA" id="ARBA00023228"/>
    </source>
</evidence>
<comment type="subcellular location">
    <subcellularLocation>
        <location evidence="4">Chromosome</location>
        <location evidence="4">Centromere</location>
        <location evidence="4">Kinetochore</location>
    </subcellularLocation>
    <subcellularLocation>
        <location evidence="3">Cytoplasm</location>
        <location evidence="3">Cytoskeleton</location>
        <location evidence="3">Microtubule organizing center</location>
        <location evidence="3">Centrosome</location>
        <location evidence="3">Centriolar satellite</location>
    </subcellularLocation>
    <subcellularLocation>
        <location evidence="5">Cytoplasm</location>
        <location evidence="5">Cytoskeleton</location>
        <location evidence="5">Spindle pole</location>
    </subcellularLocation>
    <subcellularLocation>
        <location evidence="1">Lysosome</location>
    </subcellularLocation>
    <subcellularLocation>
        <location evidence="2">Nucleus</location>
        <location evidence="2">Nucleolus</location>
    </subcellularLocation>
</comment>
<dbReference type="AlphaFoldDB" id="A0A8D3DW59"/>
<organism evidence="27 28">
    <name type="scientific">Scophthalmus maximus</name>
    <name type="common">Turbot</name>
    <name type="synonym">Psetta maxima</name>
    <dbReference type="NCBI Taxonomy" id="52904"/>
    <lineage>
        <taxon>Eukaryota</taxon>
        <taxon>Metazoa</taxon>
        <taxon>Chordata</taxon>
        <taxon>Craniata</taxon>
        <taxon>Vertebrata</taxon>
        <taxon>Euteleostomi</taxon>
        <taxon>Actinopterygii</taxon>
        <taxon>Neopterygii</taxon>
        <taxon>Teleostei</taxon>
        <taxon>Neoteleostei</taxon>
        <taxon>Acanthomorphata</taxon>
        <taxon>Carangaria</taxon>
        <taxon>Pleuronectiformes</taxon>
        <taxon>Pleuronectoidei</taxon>
        <taxon>Scophthalmidae</taxon>
        <taxon>Scophthalmus</taxon>
    </lineage>
</organism>
<dbReference type="Proteomes" id="UP000694558">
    <property type="component" value="Chromosome 6"/>
</dbReference>
<reference evidence="27" key="1">
    <citation type="submission" date="2023-05" db="EMBL/GenBank/DDBJ databases">
        <title>High-quality long-read genome of Scophthalmus maximus.</title>
        <authorList>
            <person name="Lien S."/>
            <person name="Martinez P."/>
        </authorList>
    </citation>
    <scope>NUCLEOTIDE SEQUENCE [LARGE SCALE GENOMIC DNA]</scope>
</reference>
<keyword evidence="16" id="KW-0804">Transcription</keyword>
<sequence length="453" mass="51178">MQAGDPVIGTSLAVAGAQSRSEDEDSLGVKDVKRTATQAFGSGVPKRRSSSRSIKRKKFDDELVESSLVKSSSRVKGPPVIEPVRCSGSELSSSEKKKVRACRDFVGNFLKKSRQPLHITKDLGRWKPTDDLLLINAVLQTTDLTSVHLGVKFSCRFTLREIKERWYALLYDPVISKLAWQAMRQLHPEAIAAIQSKALFSQAEEALLAKIGSTSQPKLDGFQELLSKHPGVFHPSRTPKSLLVHWQLLKQYYLLDDQSVQPLPKGDQVLNFSDAEQMVDDVKLKESRDEVLEHELMISDRHQKREIRQLEQELPRWQVLVDSITGMSMPDFDNQTLAALRGRMVRYLMRSREITLGRATKDKQIDVDLSLEGPAWKISRKQGIIKLKNNGDFFIANEGRRPIYIDGRPVLSGNKWKLNNNSVVEIAGLRFVFLINLELISLIKAEAAKMTQQ</sequence>
<gene>
    <name evidence="27" type="primary">mcrs1</name>
</gene>
<dbReference type="Pfam" id="PF00498">
    <property type="entry name" value="FHA"/>
    <property type="match status" value="1"/>
</dbReference>
<evidence type="ECO:0000256" key="15">
    <source>
        <dbReference type="ARBA" id="ARBA00023054"/>
    </source>
</evidence>
<evidence type="ECO:0000256" key="1">
    <source>
        <dbReference type="ARBA" id="ARBA00004371"/>
    </source>
</evidence>
<dbReference type="GO" id="GO:0044545">
    <property type="term" value="C:NSL complex"/>
    <property type="evidence" value="ECO:0007669"/>
    <property type="project" value="TreeGrafter"/>
</dbReference>
<keyword evidence="14" id="KW-0805">Transcription regulation</keyword>
<dbReference type="GO" id="GO:0034451">
    <property type="term" value="C:centriolar satellite"/>
    <property type="evidence" value="ECO:0007669"/>
    <property type="project" value="UniProtKB-SubCell"/>
</dbReference>